<dbReference type="OrthoDB" id="6510101at2759"/>
<feature type="chain" id="PRO_5038259349" evidence="2">
    <location>
        <begin position="22"/>
        <end position="323"/>
    </location>
</feature>
<evidence type="ECO:0000313" key="5">
    <source>
        <dbReference type="Proteomes" id="UP000070412"/>
    </source>
</evidence>
<keyword evidence="5" id="KW-1185">Reference proteome</keyword>
<dbReference type="EnsemblMetazoa" id="SSS_1076s_mrna">
    <property type="protein sequence ID" value="KAF7495109.1"/>
    <property type="gene ID" value="SSS_1076"/>
</dbReference>
<dbReference type="Proteomes" id="UP000070412">
    <property type="component" value="Unassembled WGS sequence"/>
</dbReference>
<organism evidence="3">
    <name type="scientific">Sarcoptes scabiei</name>
    <name type="common">Itch mite</name>
    <name type="synonym">Acarus scabiei</name>
    <dbReference type="NCBI Taxonomy" id="52283"/>
    <lineage>
        <taxon>Eukaryota</taxon>
        <taxon>Metazoa</taxon>
        <taxon>Ecdysozoa</taxon>
        <taxon>Arthropoda</taxon>
        <taxon>Chelicerata</taxon>
        <taxon>Arachnida</taxon>
        <taxon>Acari</taxon>
        <taxon>Acariformes</taxon>
        <taxon>Sarcoptiformes</taxon>
        <taxon>Astigmata</taxon>
        <taxon>Psoroptidia</taxon>
        <taxon>Sarcoptoidea</taxon>
        <taxon>Sarcoptidae</taxon>
        <taxon>Sarcoptinae</taxon>
        <taxon>Sarcoptes</taxon>
    </lineage>
</organism>
<keyword evidence="1" id="KW-1133">Transmembrane helix</keyword>
<keyword evidence="1" id="KW-0812">Transmembrane</keyword>
<reference evidence="5" key="1">
    <citation type="journal article" date="2020" name="PLoS Negl. Trop. Dis.">
        <title>High-quality nuclear genome for Sarcoptes scabiei-A critical resource for a neglected parasite.</title>
        <authorList>
            <person name="Korhonen P.K."/>
            <person name="Gasser R.B."/>
            <person name="Ma G."/>
            <person name="Wang T."/>
            <person name="Stroehlein A.J."/>
            <person name="Young N.D."/>
            <person name="Ang C.S."/>
            <person name="Fernando D.D."/>
            <person name="Lu H.C."/>
            <person name="Taylor S."/>
            <person name="Reynolds S.L."/>
            <person name="Mofiz E."/>
            <person name="Najaraj S.H."/>
            <person name="Gowda H."/>
            <person name="Madugundu A."/>
            <person name="Renuse S."/>
            <person name="Holt D."/>
            <person name="Pandey A."/>
            <person name="Papenfuss A.T."/>
            <person name="Fischer K."/>
        </authorList>
    </citation>
    <scope>NUCLEOTIDE SEQUENCE [LARGE SCALE GENOMIC DNA]</scope>
</reference>
<evidence type="ECO:0000313" key="3">
    <source>
        <dbReference type="EMBL" id="KAF7495109.1"/>
    </source>
</evidence>
<accession>A0A834RDZ4</accession>
<keyword evidence="2" id="KW-0732">Signal</keyword>
<keyword evidence="1" id="KW-0472">Membrane</keyword>
<name>A0A834RDZ4_SARSC</name>
<feature type="signal peptide" evidence="2">
    <location>
        <begin position="1"/>
        <end position="21"/>
    </location>
</feature>
<protein>
    <submittedName>
        <fullName evidence="3 4">Uncharacterized protein</fullName>
    </submittedName>
</protein>
<evidence type="ECO:0000256" key="1">
    <source>
        <dbReference type="SAM" id="Phobius"/>
    </source>
</evidence>
<gene>
    <name evidence="3" type="ORF">SSS_1076</name>
</gene>
<evidence type="ECO:0000256" key="2">
    <source>
        <dbReference type="SAM" id="SignalP"/>
    </source>
</evidence>
<dbReference type="EMBL" id="WVUK01000050">
    <property type="protein sequence ID" value="KAF7495109.1"/>
    <property type="molecule type" value="Genomic_DNA"/>
</dbReference>
<evidence type="ECO:0000313" key="4">
    <source>
        <dbReference type="EnsemblMetazoa" id="KAF7495109.1"/>
    </source>
</evidence>
<feature type="transmembrane region" description="Helical" evidence="1">
    <location>
        <begin position="299"/>
        <end position="318"/>
    </location>
</feature>
<sequence>MKLSILVVLLSPTFYAWNSEAIFFAKTICQSFIKAPHLDILLIGIHRNSLVIIDRNFLVYELPLTIFRALDFTISFEKILAKTTIEKRWPSNRKNWMQDFQHKKNVIELGWIWSEYNLTFAYRISRNKSVQFGSIDSSLNNRWISNVSIHKEFHKFFKKKRNFCFMSNSDPEPNHLLVFKLEDGNLMMSQYDPIQWYYLCSDDKNRETITKPVSIGVFLSRIKCERSIFTELFKSKQNLLHCFQSESQLFLITSALVFHVSHLITQQSRSNETFLMRRRKMNEFFHCNHILIDWIENQAFLFSFSTLVIFSLIAIILMKRCKI</sequence>
<reference evidence="4" key="3">
    <citation type="submission" date="2022-06" db="UniProtKB">
        <authorList>
            <consortium name="EnsemblMetazoa"/>
        </authorList>
    </citation>
    <scope>IDENTIFICATION</scope>
</reference>
<proteinExistence type="predicted"/>
<dbReference type="AlphaFoldDB" id="A0A834RDZ4"/>
<reference evidence="3" key="2">
    <citation type="submission" date="2020-01" db="EMBL/GenBank/DDBJ databases">
        <authorList>
            <person name="Korhonen P.K.K."/>
            <person name="Guangxu M.G."/>
            <person name="Wang T.W."/>
            <person name="Stroehlein A.J.S."/>
            <person name="Young N.D."/>
            <person name="Ang C.-S.A."/>
            <person name="Fernando D.W.F."/>
            <person name="Lu H.L."/>
            <person name="Taylor S.T."/>
            <person name="Ehtesham M.E.M."/>
            <person name="Najaraj S.H.N."/>
            <person name="Harsha G.H.G."/>
            <person name="Madugundu A.M."/>
            <person name="Renuse S.R."/>
            <person name="Holt D.H."/>
            <person name="Pandey A.P."/>
            <person name="Papenfuss A.P."/>
            <person name="Gasser R.B.G."/>
            <person name="Fischer K.F."/>
        </authorList>
    </citation>
    <scope>NUCLEOTIDE SEQUENCE</scope>
    <source>
        <strain evidence="3">SSS_KF_BRIS2020</strain>
    </source>
</reference>